<proteinExistence type="predicted"/>
<organism evidence="2">
    <name type="scientific">Tanacetum cinerariifolium</name>
    <name type="common">Dalmatian daisy</name>
    <name type="synonym">Chrysanthemum cinerariifolium</name>
    <dbReference type="NCBI Taxonomy" id="118510"/>
    <lineage>
        <taxon>Eukaryota</taxon>
        <taxon>Viridiplantae</taxon>
        <taxon>Streptophyta</taxon>
        <taxon>Embryophyta</taxon>
        <taxon>Tracheophyta</taxon>
        <taxon>Spermatophyta</taxon>
        <taxon>Magnoliopsida</taxon>
        <taxon>eudicotyledons</taxon>
        <taxon>Gunneridae</taxon>
        <taxon>Pentapetalae</taxon>
        <taxon>asterids</taxon>
        <taxon>campanulids</taxon>
        <taxon>Asterales</taxon>
        <taxon>Asteraceae</taxon>
        <taxon>Asteroideae</taxon>
        <taxon>Anthemideae</taxon>
        <taxon>Anthemidinae</taxon>
        <taxon>Tanacetum</taxon>
    </lineage>
</organism>
<gene>
    <name evidence="2" type="ORF">Tci_496287</name>
</gene>
<sequence length="301" mass="33904">MTKPYSSYRFIANCFNAGHVKMEVKNHLVEIQADDHDLLVNSDNENDDMLGYEFEKYSDDEDTDGTNHAEDADGINQSHMKLVKRSITRQYKFHRKYGKPGGLKINVTFDALNKFENKEIEVDEEPQRGIMWLKGMVNKDGEFTDDKIRSVGDKLKEADGKIKEGTLNLDDGSNTMTVVFVKEKGGYARGVTLMGTYEVDETQSSVVVRDIDARIQKWSNGLVTSEKASKCKLWHLKKSNIIALGTVYKSDGKQMMYNQALPNDCYKVSVDSSLVDAACIPDIGNNGLKTVKDSIGGWKWM</sequence>
<accession>A0A699I3U8</accession>
<protein>
    <recommendedName>
        <fullName evidence="1">DUF8039 domain-containing protein</fullName>
    </recommendedName>
</protein>
<dbReference type="EMBL" id="BKCJ010256295">
    <property type="protein sequence ID" value="GEZ24314.1"/>
    <property type="molecule type" value="Genomic_DNA"/>
</dbReference>
<reference evidence="2" key="1">
    <citation type="journal article" date="2019" name="Sci. Rep.">
        <title>Draft genome of Tanacetum cinerariifolium, the natural source of mosquito coil.</title>
        <authorList>
            <person name="Yamashiro T."/>
            <person name="Shiraishi A."/>
            <person name="Satake H."/>
            <person name="Nakayama K."/>
        </authorList>
    </citation>
    <scope>NUCLEOTIDE SEQUENCE</scope>
</reference>
<feature type="domain" description="DUF8039" evidence="1">
    <location>
        <begin position="226"/>
        <end position="297"/>
    </location>
</feature>
<evidence type="ECO:0000259" key="1">
    <source>
        <dbReference type="Pfam" id="PF26133"/>
    </source>
</evidence>
<dbReference type="InterPro" id="IPR058352">
    <property type="entry name" value="DUF8039"/>
</dbReference>
<comment type="caution">
    <text evidence="2">The sequence shown here is derived from an EMBL/GenBank/DDBJ whole genome shotgun (WGS) entry which is preliminary data.</text>
</comment>
<evidence type="ECO:0000313" key="2">
    <source>
        <dbReference type="EMBL" id="GEZ24314.1"/>
    </source>
</evidence>
<dbReference type="AlphaFoldDB" id="A0A699I3U8"/>
<name>A0A699I3U8_TANCI</name>
<dbReference type="Pfam" id="PF26133">
    <property type="entry name" value="DUF8039"/>
    <property type="match status" value="1"/>
</dbReference>